<name>A0A2U3P230_9MYCO</name>
<accession>A0A2U3P230</accession>
<feature type="non-terminal residue" evidence="6">
    <location>
        <position position="1"/>
    </location>
</feature>
<dbReference type="Pfam" id="PF03861">
    <property type="entry name" value="ANTAR"/>
    <property type="match status" value="1"/>
</dbReference>
<keyword evidence="1" id="KW-0808">Transferase</keyword>
<dbReference type="SUPFAM" id="SSF52172">
    <property type="entry name" value="CheY-like"/>
    <property type="match status" value="1"/>
</dbReference>
<sequence length="230" mass="24793">LAGLTSSAWGCLEQLSRSLRVDEGDLQATLEAIARNATIAVPAADAAGINLVERAKFVPQAVFGKAPPILDKIQQQTGSGPCIDSSRDQQIVEIARMEFEGRWPRFSRRAVELGVHSMLCLPLLADERTIGSLSLYAGQPDAFDEAASGLANLFCALAALALGDAQRTDRLRKAMNNRDVIGQAKGILMERHRITSDDAFDMLIAASKRLNRKVVDLAVELAETGHLSVT</sequence>
<dbReference type="AlphaFoldDB" id="A0A2U3P230"/>
<keyword evidence="3" id="KW-0805">Transcription regulation</keyword>
<keyword evidence="7" id="KW-1185">Reference proteome</keyword>
<dbReference type="SMART" id="SM01012">
    <property type="entry name" value="ANTAR"/>
    <property type="match status" value="1"/>
</dbReference>
<keyword evidence="4" id="KW-0804">Transcription</keyword>
<evidence type="ECO:0000259" key="5">
    <source>
        <dbReference type="PROSITE" id="PS50921"/>
    </source>
</evidence>
<evidence type="ECO:0000256" key="1">
    <source>
        <dbReference type="ARBA" id="ARBA00022679"/>
    </source>
</evidence>
<evidence type="ECO:0000313" key="7">
    <source>
        <dbReference type="Proteomes" id="UP000240988"/>
    </source>
</evidence>
<proteinExistence type="predicted"/>
<dbReference type="PIRSF" id="PIRSF036625">
    <property type="entry name" value="GAF_ANTAR"/>
    <property type="match status" value="1"/>
</dbReference>
<dbReference type="InterPro" id="IPR005561">
    <property type="entry name" value="ANTAR"/>
</dbReference>
<dbReference type="EMBL" id="FUFA01000006">
    <property type="protein sequence ID" value="SPM37821.1"/>
    <property type="molecule type" value="Genomic_DNA"/>
</dbReference>
<dbReference type="InterPro" id="IPR036388">
    <property type="entry name" value="WH-like_DNA-bd_sf"/>
</dbReference>
<keyword evidence="2" id="KW-0418">Kinase</keyword>
<dbReference type="InterPro" id="IPR011006">
    <property type="entry name" value="CheY-like_superfamily"/>
</dbReference>
<evidence type="ECO:0000256" key="3">
    <source>
        <dbReference type="ARBA" id="ARBA00023015"/>
    </source>
</evidence>
<dbReference type="Gene3D" id="1.10.10.10">
    <property type="entry name" value="Winged helix-like DNA-binding domain superfamily/Winged helix DNA-binding domain"/>
    <property type="match status" value="1"/>
</dbReference>
<dbReference type="Pfam" id="PF13185">
    <property type="entry name" value="GAF_2"/>
    <property type="match status" value="1"/>
</dbReference>
<reference evidence="6 7" key="1">
    <citation type="submission" date="2017-01" db="EMBL/GenBank/DDBJ databases">
        <authorList>
            <consortium name="Urmite Genomes"/>
        </authorList>
    </citation>
    <scope>NUCLEOTIDE SEQUENCE [LARGE SCALE GENOMIC DNA]</scope>
    <source>
        <strain evidence="6 7">AB57</strain>
    </source>
</reference>
<dbReference type="PROSITE" id="PS50921">
    <property type="entry name" value="ANTAR"/>
    <property type="match status" value="1"/>
</dbReference>
<protein>
    <submittedName>
        <fullName evidence="6">GAF domain</fullName>
    </submittedName>
</protein>
<dbReference type="InterPro" id="IPR029016">
    <property type="entry name" value="GAF-like_dom_sf"/>
</dbReference>
<dbReference type="SUPFAM" id="SSF55781">
    <property type="entry name" value="GAF domain-like"/>
    <property type="match status" value="1"/>
</dbReference>
<dbReference type="GO" id="GO:0016301">
    <property type="term" value="F:kinase activity"/>
    <property type="evidence" value="ECO:0007669"/>
    <property type="project" value="UniProtKB-KW"/>
</dbReference>
<dbReference type="STRING" id="1841860.GCA_900157375_05673"/>
<dbReference type="Gene3D" id="3.30.450.40">
    <property type="match status" value="1"/>
</dbReference>
<dbReference type="GO" id="GO:0003723">
    <property type="term" value="F:RNA binding"/>
    <property type="evidence" value="ECO:0007669"/>
    <property type="project" value="InterPro"/>
</dbReference>
<dbReference type="InterPro" id="IPR003018">
    <property type="entry name" value="GAF"/>
</dbReference>
<feature type="domain" description="ANTAR" evidence="5">
    <location>
        <begin position="161"/>
        <end position="222"/>
    </location>
</feature>
<dbReference type="SMART" id="SM00065">
    <property type="entry name" value="GAF"/>
    <property type="match status" value="1"/>
</dbReference>
<gene>
    <name evidence="6" type="ORF">MRAB57_5670</name>
</gene>
<dbReference type="InterPro" id="IPR012074">
    <property type="entry name" value="GAF_ANTAR"/>
</dbReference>
<organism evidence="6 7">
    <name type="scientific">Mycobacterium rhizamassiliense</name>
    <dbReference type="NCBI Taxonomy" id="1841860"/>
    <lineage>
        <taxon>Bacteria</taxon>
        <taxon>Bacillati</taxon>
        <taxon>Actinomycetota</taxon>
        <taxon>Actinomycetes</taxon>
        <taxon>Mycobacteriales</taxon>
        <taxon>Mycobacteriaceae</taxon>
        <taxon>Mycobacterium</taxon>
    </lineage>
</organism>
<dbReference type="Proteomes" id="UP000240988">
    <property type="component" value="Unassembled WGS sequence"/>
</dbReference>
<evidence type="ECO:0000256" key="2">
    <source>
        <dbReference type="ARBA" id="ARBA00022777"/>
    </source>
</evidence>
<evidence type="ECO:0000313" key="6">
    <source>
        <dbReference type="EMBL" id="SPM37821.1"/>
    </source>
</evidence>
<evidence type="ECO:0000256" key="4">
    <source>
        <dbReference type="ARBA" id="ARBA00023163"/>
    </source>
</evidence>